<dbReference type="Proteomes" id="UP000315724">
    <property type="component" value="Chromosome"/>
</dbReference>
<dbReference type="OrthoDB" id="9775208at2"/>
<dbReference type="EMBL" id="CP036267">
    <property type="protein sequence ID" value="QDT32281.1"/>
    <property type="molecule type" value="Genomic_DNA"/>
</dbReference>
<name>A0A517QKZ8_9PLAN</name>
<dbReference type="GO" id="GO:0016757">
    <property type="term" value="F:glycosyltransferase activity"/>
    <property type="evidence" value="ECO:0007669"/>
    <property type="project" value="UniProtKB-KW"/>
</dbReference>
<evidence type="ECO:0000259" key="1">
    <source>
        <dbReference type="Pfam" id="PF00534"/>
    </source>
</evidence>
<organism evidence="3 4">
    <name type="scientific">Thalassoglobus polymorphus</name>
    <dbReference type="NCBI Taxonomy" id="2527994"/>
    <lineage>
        <taxon>Bacteria</taxon>
        <taxon>Pseudomonadati</taxon>
        <taxon>Planctomycetota</taxon>
        <taxon>Planctomycetia</taxon>
        <taxon>Planctomycetales</taxon>
        <taxon>Planctomycetaceae</taxon>
        <taxon>Thalassoglobus</taxon>
    </lineage>
</organism>
<dbReference type="AlphaFoldDB" id="A0A517QKZ8"/>
<dbReference type="SUPFAM" id="SSF53756">
    <property type="entry name" value="UDP-Glycosyltransferase/glycogen phosphorylase"/>
    <property type="match status" value="1"/>
</dbReference>
<dbReference type="Gene3D" id="3.40.50.2000">
    <property type="entry name" value="Glycogen Phosphorylase B"/>
    <property type="match status" value="2"/>
</dbReference>
<keyword evidence="4" id="KW-1185">Reference proteome</keyword>
<protein>
    <submittedName>
        <fullName evidence="3">GDP-mannose-dependent alpha-(1-6)-phosphatidylinositol monomannoside mannosyltransferase</fullName>
    </submittedName>
</protein>
<dbReference type="Pfam" id="PF13439">
    <property type="entry name" value="Glyco_transf_4"/>
    <property type="match status" value="1"/>
</dbReference>
<dbReference type="RefSeq" id="WP_145197434.1">
    <property type="nucleotide sequence ID" value="NZ_CP036267.1"/>
</dbReference>
<keyword evidence="3" id="KW-0328">Glycosyltransferase</keyword>
<dbReference type="InterPro" id="IPR028098">
    <property type="entry name" value="Glyco_trans_4-like_N"/>
</dbReference>
<sequence length="365" mass="41223">MATKAIDLLFILGSFELRGRYQRSMSIIQALPEEAVKIRVLSANPPPSLAEKIGRNSIYVDPYLQVPILSRISARFIKREYLKNRPDLIDIQHRHMHQLGSRLAREIETPYVLHLHDIPPADGQFEVDLRWCRRIITVSDSIRQQFLNQTGLPEELVSVVQNGVSIPREEDLQPILPEDRPPVIGTAGPLEKEKGLNHFLWAAKAILEKHPDVLFLIAGSGPEEKSLRQLAEELKISQSLTILPHLENFRQVFQAIDLFVLPELRQGSKLILLEAMAAGLPVVSSDIDGVAHIVDDGVTGLLVTAADVEELSTKLHELLIHRHQAREIGRLGRDHIRENFLASKMTESMLSIYQEILKTNRPSEQ</sequence>
<dbReference type="PANTHER" id="PTHR12526">
    <property type="entry name" value="GLYCOSYLTRANSFERASE"/>
    <property type="match status" value="1"/>
</dbReference>
<reference evidence="3 4" key="1">
    <citation type="submission" date="2019-02" db="EMBL/GenBank/DDBJ databases">
        <title>Deep-cultivation of Planctomycetes and their phenomic and genomic characterization uncovers novel biology.</title>
        <authorList>
            <person name="Wiegand S."/>
            <person name="Jogler M."/>
            <person name="Boedeker C."/>
            <person name="Pinto D."/>
            <person name="Vollmers J."/>
            <person name="Rivas-Marin E."/>
            <person name="Kohn T."/>
            <person name="Peeters S.H."/>
            <person name="Heuer A."/>
            <person name="Rast P."/>
            <person name="Oberbeckmann S."/>
            <person name="Bunk B."/>
            <person name="Jeske O."/>
            <person name="Meyerdierks A."/>
            <person name="Storesund J.E."/>
            <person name="Kallscheuer N."/>
            <person name="Luecker S."/>
            <person name="Lage O.M."/>
            <person name="Pohl T."/>
            <person name="Merkel B.J."/>
            <person name="Hornburger P."/>
            <person name="Mueller R.-W."/>
            <person name="Bruemmer F."/>
            <person name="Labrenz M."/>
            <person name="Spormann A.M."/>
            <person name="Op den Camp H."/>
            <person name="Overmann J."/>
            <person name="Amann R."/>
            <person name="Jetten M.S.M."/>
            <person name="Mascher T."/>
            <person name="Medema M.H."/>
            <person name="Devos D.P."/>
            <person name="Kaster A.-K."/>
            <person name="Ovreas L."/>
            <person name="Rohde M."/>
            <person name="Galperin M.Y."/>
            <person name="Jogler C."/>
        </authorList>
    </citation>
    <scope>NUCLEOTIDE SEQUENCE [LARGE SCALE GENOMIC DNA]</scope>
    <source>
        <strain evidence="3 4">Mal48</strain>
    </source>
</reference>
<evidence type="ECO:0000259" key="2">
    <source>
        <dbReference type="Pfam" id="PF13439"/>
    </source>
</evidence>
<proteinExistence type="predicted"/>
<evidence type="ECO:0000313" key="4">
    <source>
        <dbReference type="Proteomes" id="UP000315724"/>
    </source>
</evidence>
<dbReference type="KEGG" id="tpol:Mal48_15240"/>
<gene>
    <name evidence="3" type="primary">pimB_1</name>
    <name evidence="3" type="ORF">Mal48_15240</name>
</gene>
<feature type="domain" description="Glycosyl transferase family 1" evidence="1">
    <location>
        <begin position="168"/>
        <end position="332"/>
    </location>
</feature>
<dbReference type="Pfam" id="PF00534">
    <property type="entry name" value="Glycos_transf_1"/>
    <property type="match status" value="1"/>
</dbReference>
<evidence type="ECO:0000313" key="3">
    <source>
        <dbReference type="EMBL" id="QDT32281.1"/>
    </source>
</evidence>
<dbReference type="InterPro" id="IPR001296">
    <property type="entry name" value="Glyco_trans_1"/>
</dbReference>
<feature type="domain" description="Glycosyltransferase subfamily 4-like N-terminal" evidence="2">
    <location>
        <begin position="27"/>
        <end position="165"/>
    </location>
</feature>
<accession>A0A517QKZ8</accession>
<dbReference type="CDD" id="cd03801">
    <property type="entry name" value="GT4_PimA-like"/>
    <property type="match status" value="1"/>
</dbReference>
<keyword evidence="3" id="KW-0808">Transferase</keyword>